<dbReference type="PANTHER" id="PTHR46972:SF1">
    <property type="entry name" value="FAD DEPENDENT OXIDOREDUCTASE DOMAIN-CONTAINING PROTEIN"/>
    <property type="match status" value="1"/>
</dbReference>
<evidence type="ECO:0000313" key="6">
    <source>
        <dbReference type="EMBL" id="TFK82577.1"/>
    </source>
</evidence>
<organism evidence="6 7">
    <name type="scientific">Polyporus arcularius HHB13444</name>
    <dbReference type="NCBI Taxonomy" id="1314778"/>
    <lineage>
        <taxon>Eukaryota</taxon>
        <taxon>Fungi</taxon>
        <taxon>Dikarya</taxon>
        <taxon>Basidiomycota</taxon>
        <taxon>Agaricomycotina</taxon>
        <taxon>Agaricomycetes</taxon>
        <taxon>Polyporales</taxon>
        <taxon>Polyporaceae</taxon>
        <taxon>Polyporus</taxon>
    </lineage>
</organism>
<dbReference type="InterPro" id="IPR036188">
    <property type="entry name" value="FAD/NAD-bd_sf"/>
</dbReference>
<dbReference type="EMBL" id="ML211471">
    <property type="protein sequence ID" value="TFK82577.1"/>
    <property type="molecule type" value="Genomic_DNA"/>
</dbReference>
<evidence type="ECO:0000256" key="3">
    <source>
        <dbReference type="ARBA" id="ARBA00023002"/>
    </source>
</evidence>
<sequence length="427" mass="46208">MYAPADGQVRSPAVVSPTQALAPTDLRARYASTSDLLDYPTIAIIGGGPSGLVALLTLLTRGIPATLYERETSSAARAYLGGMLDLTWNEGQRALRENGLAEAFKANSRLDAQDLIICGKDGIPLMRRTEDDVKDETQSRPEIDRRVLRDIMLAALPESAVKWGHALASVRPLEEGSGRHELTFTSGLVVVTDILIGADGARSRVRPLVSPAKPIYHGITGAEISVSPTVAALPENTDILKGVGRGSCYAAQDGKTFMLQLNGNGRIRVYALHRAPLEWALPREPQEARRVLLDIYKDWAPWMRKVIEVCDDDAIYHRPLFYLPVGHRWAHKRGVTIIGDAAHLMSPFAGAGANLAMFDGLELGLVLADAVAKGLSAEEREAAVAAVEEKICAHAETFAAKSYRNVDIYFGPGAPQAVVDAFTKARR</sequence>
<dbReference type="Pfam" id="PF01494">
    <property type="entry name" value="FAD_binding_3"/>
    <property type="match status" value="1"/>
</dbReference>
<evidence type="ECO:0000256" key="1">
    <source>
        <dbReference type="ARBA" id="ARBA00022630"/>
    </source>
</evidence>
<accession>A0A5C3P165</accession>
<dbReference type="PRINTS" id="PR00420">
    <property type="entry name" value="RNGMNOXGNASE"/>
</dbReference>
<evidence type="ECO:0000256" key="4">
    <source>
        <dbReference type="ARBA" id="ARBA00023033"/>
    </source>
</evidence>
<name>A0A5C3P165_9APHY</name>
<dbReference type="GO" id="GO:0004497">
    <property type="term" value="F:monooxygenase activity"/>
    <property type="evidence" value="ECO:0007669"/>
    <property type="project" value="UniProtKB-KW"/>
</dbReference>
<dbReference type="InterPro" id="IPR002938">
    <property type="entry name" value="FAD-bd"/>
</dbReference>
<protein>
    <submittedName>
        <fullName evidence="6">Fumarate reductase/succinate dehydrogenase flavo protein domain protein</fullName>
    </submittedName>
</protein>
<keyword evidence="7" id="KW-1185">Reference proteome</keyword>
<dbReference type="AlphaFoldDB" id="A0A5C3P165"/>
<reference evidence="6 7" key="1">
    <citation type="journal article" date="2019" name="Nat. Ecol. Evol.">
        <title>Megaphylogeny resolves global patterns of mushroom evolution.</title>
        <authorList>
            <person name="Varga T."/>
            <person name="Krizsan K."/>
            <person name="Foldi C."/>
            <person name="Dima B."/>
            <person name="Sanchez-Garcia M."/>
            <person name="Sanchez-Ramirez S."/>
            <person name="Szollosi G.J."/>
            <person name="Szarkandi J.G."/>
            <person name="Papp V."/>
            <person name="Albert L."/>
            <person name="Andreopoulos W."/>
            <person name="Angelini C."/>
            <person name="Antonin V."/>
            <person name="Barry K.W."/>
            <person name="Bougher N.L."/>
            <person name="Buchanan P."/>
            <person name="Buyck B."/>
            <person name="Bense V."/>
            <person name="Catcheside P."/>
            <person name="Chovatia M."/>
            <person name="Cooper J."/>
            <person name="Damon W."/>
            <person name="Desjardin D."/>
            <person name="Finy P."/>
            <person name="Geml J."/>
            <person name="Haridas S."/>
            <person name="Hughes K."/>
            <person name="Justo A."/>
            <person name="Karasinski D."/>
            <person name="Kautmanova I."/>
            <person name="Kiss B."/>
            <person name="Kocsube S."/>
            <person name="Kotiranta H."/>
            <person name="LaButti K.M."/>
            <person name="Lechner B.E."/>
            <person name="Liimatainen K."/>
            <person name="Lipzen A."/>
            <person name="Lukacs Z."/>
            <person name="Mihaltcheva S."/>
            <person name="Morgado L.N."/>
            <person name="Niskanen T."/>
            <person name="Noordeloos M.E."/>
            <person name="Ohm R.A."/>
            <person name="Ortiz-Santana B."/>
            <person name="Ovrebo C."/>
            <person name="Racz N."/>
            <person name="Riley R."/>
            <person name="Savchenko A."/>
            <person name="Shiryaev A."/>
            <person name="Soop K."/>
            <person name="Spirin V."/>
            <person name="Szebenyi C."/>
            <person name="Tomsovsky M."/>
            <person name="Tulloss R.E."/>
            <person name="Uehling J."/>
            <person name="Grigoriev I.V."/>
            <person name="Vagvolgyi C."/>
            <person name="Papp T."/>
            <person name="Martin F.M."/>
            <person name="Miettinen O."/>
            <person name="Hibbett D.S."/>
            <person name="Nagy L.G."/>
        </authorList>
    </citation>
    <scope>NUCLEOTIDE SEQUENCE [LARGE SCALE GENOMIC DNA]</scope>
    <source>
        <strain evidence="6 7">HHB13444</strain>
    </source>
</reference>
<evidence type="ECO:0000256" key="2">
    <source>
        <dbReference type="ARBA" id="ARBA00022827"/>
    </source>
</evidence>
<dbReference type="PANTHER" id="PTHR46972">
    <property type="entry name" value="MONOOXYGENASE ASQM-RELATED"/>
    <property type="match status" value="1"/>
</dbReference>
<keyword evidence="2" id="KW-0274">FAD</keyword>
<dbReference type="Gene3D" id="3.50.50.60">
    <property type="entry name" value="FAD/NAD(P)-binding domain"/>
    <property type="match status" value="1"/>
</dbReference>
<dbReference type="GO" id="GO:0071949">
    <property type="term" value="F:FAD binding"/>
    <property type="evidence" value="ECO:0007669"/>
    <property type="project" value="InterPro"/>
</dbReference>
<proteinExistence type="predicted"/>
<dbReference type="STRING" id="1314778.A0A5C3P165"/>
<gene>
    <name evidence="6" type="ORF">K466DRAFT_603567</name>
</gene>
<feature type="domain" description="FAD-binding" evidence="5">
    <location>
        <begin position="42"/>
        <end position="371"/>
    </location>
</feature>
<keyword evidence="1" id="KW-0285">Flavoprotein</keyword>
<keyword evidence="3" id="KW-0560">Oxidoreductase</keyword>
<dbReference type="Proteomes" id="UP000308197">
    <property type="component" value="Unassembled WGS sequence"/>
</dbReference>
<keyword evidence="4" id="KW-0503">Monooxygenase</keyword>
<dbReference type="SUPFAM" id="SSF51905">
    <property type="entry name" value="FAD/NAD(P)-binding domain"/>
    <property type="match status" value="1"/>
</dbReference>
<evidence type="ECO:0000259" key="5">
    <source>
        <dbReference type="Pfam" id="PF01494"/>
    </source>
</evidence>
<evidence type="ECO:0000313" key="7">
    <source>
        <dbReference type="Proteomes" id="UP000308197"/>
    </source>
</evidence>
<dbReference type="InParanoid" id="A0A5C3P165"/>